<feature type="compositionally biased region" description="Low complexity" evidence="1">
    <location>
        <begin position="1672"/>
        <end position="1705"/>
    </location>
</feature>
<dbReference type="VEuPathDB" id="ToxoDB:CSUI_007691"/>
<reference evidence="3 4" key="1">
    <citation type="journal article" date="2017" name="Int. J. Parasitol.">
        <title>The genome of the protozoan parasite Cystoisospora suis and a reverse vaccinology approach to identify vaccine candidates.</title>
        <authorList>
            <person name="Palmieri N."/>
            <person name="Shrestha A."/>
            <person name="Ruttkowski B."/>
            <person name="Beck T."/>
            <person name="Vogl C."/>
            <person name="Tomley F."/>
            <person name="Blake D.P."/>
            <person name="Joachim A."/>
        </authorList>
    </citation>
    <scope>NUCLEOTIDE SEQUENCE [LARGE SCALE GENOMIC DNA]</scope>
    <source>
        <strain evidence="3 4">Wien I</strain>
    </source>
</reference>
<dbReference type="PANTHER" id="PTHR48176:SF1">
    <property type="entry name" value="DDRGK DOMAIN-CONTAINING PROTEIN 1"/>
    <property type="match status" value="1"/>
</dbReference>
<feature type="compositionally biased region" description="Basic and acidic residues" evidence="1">
    <location>
        <begin position="310"/>
        <end position="346"/>
    </location>
</feature>
<feature type="region of interest" description="Disordered" evidence="1">
    <location>
        <begin position="105"/>
        <end position="190"/>
    </location>
</feature>
<keyword evidence="4" id="KW-1185">Reference proteome</keyword>
<evidence type="ECO:0000256" key="2">
    <source>
        <dbReference type="SAM" id="Phobius"/>
    </source>
</evidence>
<name>A0A2C6KCU7_9APIC</name>
<feature type="compositionally biased region" description="Basic and acidic residues" evidence="1">
    <location>
        <begin position="1128"/>
        <end position="1151"/>
    </location>
</feature>
<feature type="compositionally biased region" description="Polar residues" evidence="1">
    <location>
        <begin position="450"/>
        <end position="463"/>
    </location>
</feature>
<feature type="region of interest" description="Disordered" evidence="1">
    <location>
        <begin position="310"/>
        <end position="360"/>
    </location>
</feature>
<proteinExistence type="predicted"/>
<dbReference type="EMBL" id="MIGC01004117">
    <property type="protein sequence ID" value="PHJ18480.1"/>
    <property type="molecule type" value="Genomic_DNA"/>
</dbReference>
<feature type="region of interest" description="Disordered" evidence="1">
    <location>
        <begin position="1630"/>
        <end position="1804"/>
    </location>
</feature>
<feature type="compositionally biased region" description="Basic and acidic residues" evidence="1">
    <location>
        <begin position="1075"/>
        <end position="1122"/>
    </location>
</feature>
<feature type="region of interest" description="Disordered" evidence="1">
    <location>
        <begin position="565"/>
        <end position="628"/>
    </location>
</feature>
<feature type="compositionally biased region" description="Low complexity" evidence="1">
    <location>
        <begin position="1185"/>
        <end position="1194"/>
    </location>
</feature>
<protein>
    <recommendedName>
        <fullName evidence="5">Transmembrane protein</fullName>
    </recommendedName>
</protein>
<dbReference type="GeneID" id="94431047"/>
<dbReference type="RefSeq" id="XP_067920186.1">
    <property type="nucleotide sequence ID" value="XM_068067836.1"/>
</dbReference>
<evidence type="ECO:0008006" key="5">
    <source>
        <dbReference type="Google" id="ProtNLM"/>
    </source>
</evidence>
<feature type="transmembrane region" description="Helical" evidence="2">
    <location>
        <begin position="54"/>
        <end position="76"/>
    </location>
</feature>
<feature type="region of interest" description="Disordered" evidence="1">
    <location>
        <begin position="1176"/>
        <end position="1205"/>
    </location>
</feature>
<keyword evidence="2" id="KW-0812">Transmembrane</keyword>
<comment type="caution">
    <text evidence="3">The sequence shown here is derived from an EMBL/GenBank/DDBJ whole genome shotgun (WGS) entry which is preliminary data.</text>
</comment>
<feature type="compositionally biased region" description="Basic and acidic residues" evidence="1">
    <location>
        <begin position="1764"/>
        <end position="1791"/>
    </location>
</feature>
<feature type="compositionally biased region" description="Basic and acidic residues" evidence="1">
    <location>
        <begin position="1736"/>
        <end position="1754"/>
    </location>
</feature>
<keyword evidence="2" id="KW-1133">Transmembrane helix</keyword>
<feature type="compositionally biased region" description="Low complexity" evidence="1">
    <location>
        <begin position="105"/>
        <end position="123"/>
    </location>
</feature>
<evidence type="ECO:0000256" key="1">
    <source>
        <dbReference type="SAM" id="MobiDB-lite"/>
    </source>
</evidence>
<dbReference type="GO" id="GO:0044389">
    <property type="term" value="F:ubiquitin-like protein ligase binding"/>
    <property type="evidence" value="ECO:0007669"/>
    <property type="project" value="TreeGrafter"/>
</dbReference>
<sequence length="2097" mass="239493">MFSLSRATLLVSQALSSPLHSHKSDVKDGESFLSSPNICFSSSCRSLCIHEGRYIFLVLSLYCLGALSLQIARLLLRAPYLLSLLTCDPTLVLSSLLLSSSSTSHPIVLPSSSSSSSHLSPTTDSRRKSVLSTLSQRGDAKETRFIGLPPSLRHPHKRENRSSHVFKPTEEEREERDMKEGIARENRSSSSFSSLPPFRLLCQDLSFTRTGAPVERRRRPSFSSFSTCLHRRLEESMVQLASEAVGLHPTPLILPPSSTLSSLFKSSSSPQTSPPLPSSLHGPFQGASSKPLHLSSSLFPIGTSFTLPERISERRASRDSPRSVRNKSQQESERERRRRTRGDLSHHLHMSLPSSSSLSSCSLSPFYRRLKGERKHLLVGFSGIPSASLSAILSNIRRLGESLEKEEKKEGRESRPASQKYLRRPSFHTSFLSAPHSVYTREKPSIATLPGTSFSSLSRQQGRQGAEEEEDMKRKKESDSSFFSSSPYTSLFPSFPPHSSRGSLSSCFSLSDRDGLIDASLRVAEVFVKVASECSTLLEKRYLSDVPTRLFRDVHITTGFEGDLVGKDDLPSVQEEKRKKDGDEKEEEEKDVDMVSRDSLGASRDKEREDDPSMEGGSNDGKMKKEGERGFFFPRKDRSVRGGHDTIRGLSSLTRHKVIDRYHSIFSSLPYGGKKNGCSCLYERRLDEEEDWGGDASHLDPSSSSSCFSRISSRGFDVGNRLRLKCQVMQLAIEIQKGHFSVPLIFSSSFEESRLHEEDLCLPPSFSPEHCPPSRLLQPEADQQGDSLSSSSSCSSLHEEEENIRRRKTLFLLSFLLSHTKKVCYSLHLLLCGILERISSLLFSSLPSSSLSHLKRREAPERPVFSARNKNRCAPSLVTPEEISFSPARGRGRSSPPLSPSLLFSFHSSNESLQHFSTRQTPPFSSFHLVLSENLLKERLGLTLLRDLLVNFLKIFFISDINSLSPSSSFFSLPSLPSHCLSSGTSREMKKMAVHEEESSVSSSTLPSVTMQVLEILTSLLLDGCKKDTEGREAGGDLSAISRLWRSYIDLLTISRRGEKTNRRRRSPSVILGVTEKEMEGRSDKKKERREKKEEEDGETRKEKEDDRVTKGCEEMREDHVRGNLQEDQERRRMREKEEKEEGEREERMDEGCLSPSSSLIREELKDSYDIHMTDRDLQGREGGSPFSSSSLSHTKIHSHPPCKKPSLFSSSIHRGVSEINRSTLGEARNSQLAKFHPRQHRRCSYESICEDLHLHRALLESTKVSFASATIEAPGDLCSSSRLFLDEILEKRSSSSIIFFPDKEHFSLSSQLDGRSSSYCRQPCKKRERKEEEDEKRVWSIGDGSPFGLYTGRWSLLLKQRLALKRYDEMMETFHVSSSFSSSFSSLAFFFSSSSFLIPSSCRRSCLTRARDEALRLISTVTKKQELLSSFLFSSSSSAGFSSSFSSSLSSCGRGCLERSQRLFLIHCLLRLIFLELHARNLSELLYLLPVLETHLSFIGEGREDGAKKREYPIDRGDRHEEILHALGDGITGDLFFVRGMLYIFLIERERQREKERERRDRQEECLLKVLLRSPSKNLKEGIDKDEEMKNEENLEDRIRTRDGYDHRSEGSLLDGDMRESCMEVWRERGEEKLDKEGEERVKEEKEKEDHKEREEGGDGAQRGKKALSVREFFLRPSSSSSTTTAPSSSSSSSFSLHRSSSPLDADSMRRNEDKRITTPSPRRRDSSRRRRSKSKEGEEPRKEETTLNRDDPILLSGSGEEGESKKTTEERARDSSFQRRIRIDEESLHGHSTSRATPPPQRVESFHKKGAHPVALDRQGIADRYSLTKEKDLLTAFIRREVISRGNEEEKEKERVWGSEERREPLMKRRKIENFLDRREIDDNRRVDKERYLYLRGRSYLERAVEIWEEKGSAVGIVGGRQQMKRYREACIVILSAYIRELKDLRNQRIHHRERKKEEVYIHSIPEKDEEKGISPSMIGKENRYLDLNFYDDDNRKMEKKKTPQRNLEKCDLRSFVSICKKEEERGEERRRGDCERGRRGRENSLHYQRNKEDEEDQRKEENEVLSKEKRMQFVKKRIQEYRLKLRDLLLSSHS</sequence>
<feature type="compositionally biased region" description="Basic and acidic residues" evidence="1">
    <location>
        <begin position="565"/>
        <end position="583"/>
    </location>
</feature>
<feature type="region of interest" description="Disordered" evidence="1">
    <location>
        <begin position="261"/>
        <end position="288"/>
    </location>
</feature>
<evidence type="ECO:0000313" key="3">
    <source>
        <dbReference type="EMBL" id="PHJ18480.1"/>
    </source>
</evidence>
<gene>
    <name evidence="3" type="ORF">CSUI_007691</name>
</gene>
<feature type="compositionally biased region" description="Low complexity" evidence="1">
    <location>
        <begin position="350"/>
        <end position="360"/>
    </location>
</feature>
<feature type="compositionally biased region" description="Basic and acidic residues" evidence="1">
    <location>
        <begin position="1708"/>
        <end position="1718"/>
    </location>
</feature>
<feature type="compositionally biased region" description="Basic and acidic residues" evidence="1">
    <location>
        <begin position="167"/>
        <end position="187"/>
    </location>
</feature>
<dbReference type="InterPro" id="IPR050899">
    <property type="entry name" value="DDRGK_domain-containing"/>
</dbReference>
<feature type="region of interest" description="Disordered" evidence="1">
    <location>
        <begin position="1059"/>
        <end position="1158"/>
    </location>
</feature>
<feature type="region of interest" description="Disordered" evidence="1">
    <location>
        <begin position="773"/>
        <end position="794"/>
    </location>
</feature>
<feature type="compositionally biased region" description="Basic and acidic residues" evidence="1">
    <location>
        <begin position="1630"/>
        <end position="1658"/>
    </location>
</feature>
<accession>A0A2C6KCU7</accession>
<keyword evidence="2" id="KW-0472">Membrane</keyword>
<feature type="region of interest" description="Disordered" evidence="1">
    <location>
        <begin position="1580"/>
        <end position="1617"/>
    </location>
</feature>
<evidence type="ECO:0000313" key="4">
    <source>
        <dbReference type="Proteomes" id="UP000221165"/>
    </source>
</evidence>
<feature type="region of interest" description="Disordered" evidence="1">
    <location>
        <begin position="447"/>
        <end position="485"/>
    </location>
</feature>
<feature type="region of interest" description="Disordered" evidence="1">
    <location>
        <begin position="2030"/>
        <end position="2072"/>
    </location>
</feature>
<dbReference type="Proteomes" id="UP000221165">
    <property type="component" value="Unassembled WGS sequence"/>
</dbReference>
<organism evidence="3 4">
    <name type="scientific">Cystoisospora suis</name>
    <dbReference type="NCBI Taxonomy" id="483139"/>
    <lineage>
        <taxon>Eukaryota</taxon>
        <taxon>Sar</taxon>
        <taxon>Alveolata</taxon>
        <taxon>Apicomplexa</taxon>
        <taxon>Conoidasida</taxon>
        <taxon>Coccidia</taxon>
        <taxon>Eucoccidiorida</taxon>
        <taxon>Eimeriorina</taxon>
        <taxon>Sarcocystidae</taxon>
        <taxon>Cystoisospora</taxon>
    </lineage>
</organism>
<dbReference type="PANTHER" id="PTHR48176">
    <property type="entry name" value="DDRGK DOMAIN-CONTAINING PROTEIN 1"/>
    <property type="match status" value="1"/>
</dbReference>
<feature type="compositionally biased region" description="Low complexity" evidence="1">
    <location>
        <begin position="261"/>
        <end position="271"/>
    </location>
</feature>